<dbReference type="AlphaFoldDB" id="A0AA36ISP1"/>
<feature type="compositionally biased region" description="Polar residues" evidence="1">
    <location>
        <begin position="114"/>
        <end position="124"/>
    </location>
</feature>
<evidence type="ECO:0000313" key="3">
    <source>
        <dbReference type="Proteomes" id="UP001178507"/>
    </source>
</evidence>
<evidence type="ECO:0000256" key="1">
    <source>
        <dbReference type="SAM" id="MobiDB-lite"/>
    </source>
</evidence>
<feature type="compositionally biased region" description="Basic and acidic residues" evidence="1">
    <location>
        <begin position="95"/>
        <end position="105"/>
    </location>
</feature>
<keyword evidence="3" id="KW-1185">Reference proteome</keyword>
<name>A0AA36ISP1_9DINO</name>
<proteinExistence type="predicted"/>
<accession>A0AA36ISP1</accession>
<sequence length="215" mass="22854">MAAVAQQTDTAACGSSHLSLDEVSACDRQLPGCALSSLESLILVADQFHRRGSIESKECLAAARVDRKPRLKTGLKPSPKGDASIPSHRAKRSERRRDESFEDVPRSGLLSTVVPDTSRASQRMATPGLFEGGGAGMLIRQSLRAKGNSILLKLPDPEARDTNGNAAELVQNVAPTLLQRPAVEVQSGPSPVAQRERNEDTLEADLVGADLAALL</sequence>
<feature type="region of interest" description="Disordered" evidence="1">
    <location>
        <begin position="68"/>
        <end position="128"/>
    </location>
</feature>
<reference evidence="2" key="1">
    <citation type="submission" date="2023-08" db="EMBL/GenBank/DDBJ databases">
        <authorList>
            <person name="Chen Y."/>
            <person name="Shah S."/>
            <person name="Dougan E. K."/>
            <person name="Thang M."/>
            <person name="Chan C."/>
        </authorList>
    </citation>
    <scope>NUCLEOTIDE SEQUENCE</scope>
</reference>
<gene>
    <name evidence="2" type="ORF">EVOR1521_LOCUS18173</name>
</gene>
<protein>
    <submittedName>
        <fullName evidence="2">Uncharacterized protein</fullName>
    </submittedName>
</protein>
<dbReference type="EMBL" id="CAUJNA010002513">
    <property type="protein sequence ID" value="CAJ1393273.1"/>
    <property type="molecule type" value="Genomic_DNA"/>
</dbReference>
<dbReference type="Proteomes" id="UP001178507">
    <property type="component" value="Unassembled WGS sequence"/>
</dbReference>
<comment type="caution">
    <text evidence="2">The sequence shown here is derived from an EMBL/GenBank/DDBJ whole genome shotgun (WGS) entry which is preliminary data.</text>
</comment>
<evidence type="ECO:0000313" key="2">
    <source>
        <dbReference type="EMBL" id="CAJ1393273.1"/>
    </source>
</evidence>
<organism evidence="2 3">
    <name type="scientific">Effrenium voratum</name>
    <dbReference type="NCBI Taxonomy" id="2562239"/>
    <lineage>
        <taxon>Eukaryota</taxon>
        <taxon>Sar</taxon>
        <taxon>Alveolata</taxon>
        <taxon>Dinophyceae</taxon>
        <taxon>Suessiales</taxon>
        <taxon>Symbiodiniaceae</taxon>
        <taxon>Effrenium</taxon>
    </lineage>
</organism>